<evidence type="ECO:0000313" key="2">
    <source>
        <dbReference type="EMBL" id="MCY4725480.1"/>
    </source>
</evidence>
<protein>
    <submittedName>
        <fullName evidence="2">Uncharacterized protein</fullName>
    </submittedName>
</protein>
<proteinExistence type="predicted"/>
<comment type="caution">
    <text evidence="2">The sequence shown here is derived from an EMBL/GenBank/DDBJ whole genome shotgun (WGS) entry which is preliminary data.</text>
</comment>
<keyword evidence="1" id="KW-1133">Transmembrane helix</keyword>
<feature type="transmembrane region" description="Helical" evidence="1">
    <location>
        <begin position="145"/>
        <end position="163"/>
    </location>
</feature>
<feature type="transmembrane region" description="Helical" evidence="1">
    <location>
        <begin position="57"/>
        <end position="74"/>
    </location>
</feature>
<evidence type="ECO:0000256" key="1">
    <source>
        <dbReference type="SAM" id="Phobius"/>
    </source>
</evidence>
<organism evidence="2 3">
    <name type="scientific">Nocardioides pini</name>
    <dbReference type="NCBI Taxonomy" id="2975053"/>
    <lineage>
        <taxon>Bacteria</taxon>
        <taxon>Bacillati</taxon>
        <taxon>Actinomycetota</taxon>
        <taxon>Actinomycetes</taxon>
        <taxon>Propionibacteriales</taxon>
        <taxon>Nocardioidaceae</taxon>
        <taxon>Nocardioides</taxon>
    </lineage>
</organism>
<sequence length="169" mass="17699">MMRLLRPGVTPPVVVLRTLLLVLPCAALAVALPQVPDGLVVGGVVMSAAAWAWMPDHAIGIVPLALVAAWWAVHGVVDWRLLVVGVLLAAAHVAATLASYGPATLAVDPDLARLWAARGLLALVPLPVTWLAVRVLDPALAPSWLWLLAGATVVGLLLLTARLTRPQTQ</sequence>
<keyword evidence="3" id="KW-1185">Reference proteome</keyword>
<feature type="transmembrane region" description="Helical" evidence="1">
    <location>
        <begin position="115"/>
        <end position="133"/>
    </location>
</feature>
<gene>
    <name evidence="2" type="ORF">NYO98_04245</name>
</gene>
<dbReference type="EMBL" id="JAPPUX010000001">
    <property type="protein sequence ID" value="MCY4725480.1"/>
    <property type="molecule type" value="Genomic_DNA"/>
</dbReference>
<accession>A0ABT4C942</accession>
<reference evidence="2" key="1">
    <citation type="submission" date="2022-08" db="EMBL/GenBank/DDBJ databases">
        <title>Genome sequencing of Nocardioides sp. STR2.</title>
        <authorList>
            <person name="So Y."/>
        </authorList>
    </citation>
    <scope>NUCLEOTIDE SEQUENCE</scope>
    <source>
        <strain evidence="2">STR2</strain>
    </source>
</reference>
<keyword evidence="1" id="KW-0812">Transmembrane</keyword>
<evidence type="ECO:0000313" key="3">
    <source>
        <dbReference type="Proteomes" id="UP001074726"/>
    </source>
</evidence>
<dbReference type="RefSeq" id="WP_268110280.1">
    <property type="nucleotide sequence ID" value="NZ_JAPPUX010000001.1"/>
</dbReference>
<dbReference type="Proteomes" id="UP001074726">
    <property type="component" value="Unassembled WGS sequence"/>
</dbReference>
<keyword evidence="1" id="KW-0472">Membrane</keyword>
<name>A0ABT4C942_9ACTN</name>
<feature type="transmembrane region" description="Helical" evidence="1">
    <location>
        <begin position="81"/>
        <end position="103"/>
    </location>
</feature>